<dbReference type="PANTHER" id="PTHR21621">
    <property type="entry name" value="RIBOSOMAL PROTEIN S6 MODIFICATION PROTEIN"/>
    <property type="match status" value="1"/>
</dbReference>
<keyword evidence="1" id="KW-0547">Nucleotide-binding</keyword>
<keyword evidence="1" id="KW-0067">ATP-binding</keyword>
<keyword evidence="4" id="KW-1185">Reference proteome</keyword>
<dbReference type="Gene3D" id="3.30.470.20">
    <property type="entry name" value="ATP-grasp fold, B domain"/>
    <property type="match status" value="1"/>
</dbReference>
<dbReference type="Gene3D" id="3.40.50.20">
    <property type="match status" value="1"/>
</dbReference>
<dbReference type="PANTHER" id="PTHR21621:SF0">
    <property type="entry name" value="BETA-CITRYLGLUTAMATE SYNTHASE B-RELATED"/>
    <property type="match status" value="1"/>
</dbReference>
<evidence type="ECO:0000256" key="1">
    <source>
        <dbReference type="PROSITE-ProRule" id="PRU00409"/>
    </source>
</evidence>
<accession>A0ABN0ZC12</accession>
<dbReference type="InterPro" id="IPR013651">
    <property type="entry name" value="ATP-grasp_RimK-type"/>
</dbReference>
<organism evidence="3 4">
    <name type="scientific">Lentibacillus halophilus</name>
    <dbReference type="NCBI Taxonomy" id="295065"/>
    <lineage>
        <taxon>Bacteria</taxon>
        <taxon>Bacillati</taxon>
        <taxon>Bacillota</taxon>
        <taxon>Bacilli</taxon>
        <taxon>Bacillales</taxon>
        <taxon>Bacillaceae</taxon>
        <taxon>Lentibacillus</taxon>
    </lineage>
</organism>
<reference evidence="3 4" key="1">
    <citation type="journal article" date="2019" name="Int. J. Syst. Evol. Microbiol.">
        <title>The Global Catalogue of Microorganisms (GCM) 10K type strain sequencing project: providing services to taxonomists for standard genome sequencing and annotation.</title>
        <authorList>
            <consortium name="The Broad Institute Genomics Platform"/>
            <consortium name="The Broad Institute Genome Sequencing Center for Infectious Disease"/>
            <person name="Wu L."/>
            <person name="Ma J."/>
        </authorList>
    </citation>
    <scope>NUCLEOTIDE SEQUENCE [LARGE SCALE GENOMIC DNA]</scope>
    <source>
        <strain evidence="3 4">JCM 12149</strain>
    </source>
</reference>
<dbReference type="Proteomes" id="UP001501459">
    <property type="component" value="Unassembled WGS sequence"/>
</dbReference>
<proteinExistence type="predicted"/>
<dbReference type="PROSITE" id="PS50975">
    <property type="entry name" value="ATP_GRASP"/>
    <property type="match status" value="1"/>
</dbReference>
<dbReference type="EMBL" id="BAAADM010000054">
    <property type="protein sequence ID" value="GAA0442374.1"/>
    <property type="molecule type" value="Genomic_DNA"/>
</dbReference>
<dbReference type="Pfam" id="PF08443">
    <property type="entry name" value="RimK"/>
    <property type="match status" value="1"/>
</dbReference>
<evidence type="ECO:0000259" key="2">
    <source>
        <dbReference type="PROSITE" id="PS50975"/>
    </source>
</evidence>
<sequence>MQGWLIYNDADAKQNKSFIEWFLKEARLQRINLHFIRREDMTVGVFKNKRTILFQNKPAEWPDFAVVRTIDPMLSMQLESLGVTVYNPSETAAICNNKAQTHFHVSKLGIPTADTIFAANTDSLPDEPPLTFPFVIKDTGGRGGKQVKLVKDSSSWNQLQEQWPTGSDFIFQSAKNVQLGKDVRVFVIGKHIIGAVLRENETDFRANYKLGGSASWYVLREKDKKRINQMTDYFRFGMAGIDFLLDTEGGLLFNEIEDVVGSRTLSAVSDKNIVRDFLAYIKSGNAY</sequence>
<gene>
    <name evidence="3" type="ORF">GCM10008983_19290</name>
</gene>
<evidence type="ECO:0000313" key="4">
    <source>
        <dbReference type="Proteomes" id="UP001501459"/>
    </source>
</evidence>
<feature type="domain" description="ATP-grasp" evidence="2">
    <location>
        <begin position="102"/>
        <end position="282"/>
    </location>
</feature>
<dbReference type="SUPFAM" id="SSF56059">
    <property type="entry name" value="Glutathione synthetase ATP-binding domain-like"/>
    <property type="match status" value="1"/>
</dbReference>
<evidence type="ECO:0000313" key="3">
    <source>
        <dbReference type="EMBL" id="GAA0442374.1"/>
    </source>
</evidence>
<dbReference type="RefSeq" id="WP_343752641.1">
    <property type="nucleotide sequence ID" value="NZ_BAAADM010000054.1"/>
</dbReference>
<protein>
    <recommendedName>
        <fullName evidence="2">ATP-grasp domain-containing protein</fullName>
    </recommendedName>
</protein>
<dbReference type="InterPro" id="IPR011761">
    <property type="entry name" value="ATP-grasp"/>
</dbReference>
<name>A0ABN0ZC12_9BACI</name>
<comment type="caution">
    <text evidence="3">The sequence shown here is derived from an EMBL/GenBank/DDBJ whole genome shotgun (WGS) entry which is preliminary data.</text>
</comment>